<sequence length="155" mass="17239">MSNEEMQALLTEANLTQYLDSFIQIGGDDVAQLVGLLHKPDELQEILQMVGMADKPLHVKRLKQALENRQSASRPASTSSAFSCTSFENKDPDQPLFPVAPPVSAPNAAYPNLIPPQMHLPLFNQPLNPHLMALALRYFNPAQMQQHRPIIKTTT</sequence>
<dbReference type="Pfam" id="PF04904">
    <property type="entry name" value="SAM_NCD1"/>
    <property type="match status" value="1"/>
</dbReference>
<evidence type="ECO:0000256" key="1">
    <source>
        <dbReference type="SAM" id="MobiDB-lite"/>
    </source>
</evidence>
<proteinExistence type="predicted"/>
<dbReference type="AlphaFoldDB" id="A0ABD2PK10"/>
<dbReference type="EMBL" id="JBJKFK010007803">
    <property type="protein sequence ID" value="KAL3307278.1"/>
    <property type="molecule type" value="Genomic_DNA"/>
</dbReference>
<dbReference type="InterPro" id="IPR006988">
    <property type="entry name" value="Nab_N"/>
</dbReference>
<evidence type="ECO:0000313" key="3">
    <source>
        <dbReference type="EMBL" id="KAL3307278.1"/>
    </source>
</evidence>
<feature type="region of interest" description="Disordered" evidence="1">
    <location>
        <begin position="66"/>
        <end position="87"/>
    </location>
</feature>
<comment type="caution">
    <text evidence="3">The sequence shown here is derived from an EMBL/GenBank/DDBJ whole genome shotgun (WGS) entry which is preliminary data.</text>
</comment>
<keyword evidence="4" id="KW-1185">Reference proteome</keyword>
<evidence type="ECO:0000313" key="4">
    <source>
        <dbReference type="Proteomes" id="UP001626550"/>
    </source>
</evidence>
<gene>
    <name evidence="3" type="primary">NAB1</name>
    <name evidence="3" type="ORF">Ciccas_014212</name>
</gene>
<dbReference type="InterPro" id="IPR013761">
    <property type="entry name" value="SAM/pointed_sf"/>
</dbReference>
<protein>
    <submittedName>
        <fullName evidence="3">NGFI-A binding protein 1 (EGR1 binding protein 1)</fullName>
    </submittedName>
</protein>
<feature type="compositionally biased region" description="Low complexity" evidence="1">
    <location>
        <begin position="76"/>
        <end position="87"/>
    </location>
</feature>
<dbReference type="PANTHER" id="PTHR12623">
    <property type="entry name" value="NGFI-A BINDING PROTEIN"/>
    <property type="match status" value="1"/>
</dbReference>
<reference evidence="3 4" key="1">
    <citation type="submission" date="2024-11" db="EMBL/GenBank/DDBJ databases">
        <title>Adaptive evolution of stress response genes in parasites aligns with host niche diversity.</title>
        <authorList>
            <person name="Hahn C."/>
            <person name="Resl P."/>
        </authorList>
    </citation>
    <scope>NUCLEOTIDE SEQUENCE [LARGE SCALE GENOMIC DNA]</scope>
    <source>
        <strain evidence="3">EGGRZ-B1_66</strain>
        <tissue evidence="3">Body</tissue>
    </source>
</reference>
<feature type="domain" description="Nab N-terminal" evidence="2">
    <location>
        <begin position="6"/>
        <end position="69"/>
    </location>
</feature>
<organism evidence="3 4">
    <name type="scientific">Cichlidogyrus casuarinus</name>
    <dbReference type="NCBI Taxonomy" id="1844966"/>
    <lineage>
        <taxon>Eukaryota</taxon>
        <taxon>Metazoa</taxon>
        <taxon>Spiralia</taxon>
        <taxon>Lophotrochozoa</taxon>
        <taxon>Platyhelminthes</taxon>
        <taxon>Monogenea</taxon>
        <taxon>Monopisthocotylea</taxon>
        <taxon>Dactylogyridea</taxon>
        <taxon>Ancyrocephalidae</taxon>
        <taxon>Cichlidogyrus</taxon>
    </lineage>
</organism>
<dbReference type="InterPro" id="IPR039040">
    <property type="entry name" value="NAB_fam"/>
</dbReference>
<name>A0ABD2PK10_9PLAT</name>
<dbReference type="Gene3D" id="1.10.150.50">
    <property type="entry name" value="Transcription Factor, Ets-1"/>
    <property type="match status" value="1"/>
</dbReference>
<evidence type="ECO:0000259" key="2">
    <source>
        <dbReference type="Pfam" id="PF04904"/>
    </source>
</evidence>
<accession>A0ABD2PK10</accession>
<dbReference type="PANTHER" id="PTHR12623:SF10">
    <property type="entry name" value="NGFI-A-BINDING PROTEIN HOMOLOG"/>
    <property type="match status" value="1"/>
</dbReference>
<dbReference type="Proteomes" id="UP001626550">
    <property type="component" value="Unassembled WGS sequence"/>
</dbReference>
<feature type="non-terminal residue" evidence="3">
    <location>
        <position position="155"/>
    </location>
</feature>